<proteinExistence type="inferred from homology"/>
<dbReference type="Pfam" id="PF10601">
    <property type="entry name" value="zf-LITAF-like"/>
    <property type="match status" value="1"/>
</dbReference>
<keyword evidence="11" id="KW-1185">Reference proteome</keyword>
<dbReference type="PANTHER" id="PTHR23292:SF6">
    <property type="entry name" value="FI16602P1-RELATED"/>
    <property type="match status" value="1"/>
</dbReference>
<dbReference type="PROSITE" id="PS51837">
    <property type="entry name" value="LITAF"/>
    <property type="match status" value="1"/>
</dbReference>
<evidence type="ECO:0000313" key="10">
    <source>
        <dbReference type="EMBL" id="GAV08929.1"/>
    </source>
</evidence>
<comment type="subcellular location">
    <subcellularLocation>
        <location evidence="2">Endosome membrane</location>
        <topology evidence="2">Peripheral membrane protein</topology>
    </subcellularLocation>
    <subcellularLocation>
        <location evidence="1">Late endosome membrane</location>
    </subcellularLocation>
    <subcellularLocation>
        <location evidence="3">Lysosome membrane</location>
        <topology evidence="3">Peripheral membrane protein</topology>
        <orientation evidence="3">Cytoplasmic side</orientation>
    </subcellularLocation>
</comment>
<feature type="region of interest" description="Disordered" evidence="8">
    <location>
        <begin position="1"/>
        <end position="49"/>
    </location>
</feature>
<evidence type="ECO:0000256" key="4">
    <source>
        <dbReference type="ARBA" id="ARBA00005975"/>
    </source>
</evidence>
<organism evidence="10 11">
    <name type="scientific">Ramazzottius varieornatus</name>
    <name type="common">Water bear</name>
    <name type="synonym">Tardigrade</name>
    <dbReference type="NCBI Taxonomy" id="947166"/>
    <lineage>
        <taxon>Eukaryota</taxon>
        <taxon>Metazoa</taxon>
        <taxon>Ecdysozoa</taxon>
        <taxon>Tardigrada</taxon>
        <taxon>Eutardigrada</taxon>
        <taxon>Parachela</taxon>
        <taxon>Hypsibioidea</taxon>
        <taxon>Ramazzottiidae</taxon>
        <taxon>Ramazzottius</taxon>
    </lineage>
</organism>
<protein>
    <recommendedName>
        <fullName evidence="9">LITAF domain-containing protein</fullName>
    </recommendedName>
</protein>
<evidence type="ECO:0000256" key="1">
    <source>
        <dbReference type="ARBA" id="ARBA00004414"/>
    </source>
</evidence>
<name>A0A1D1WBD0_RAMVA</name>
<evidence type="ECO:0000256" key="6">
    <source>
        <dbReference type="ARBA" id="ARBA00022833"/>
    </source>
</evidence>
<dbReference type="InterPro" id="IPR006629">
    <property type="entry name" value="LITAF"/>
</dbReference>
<evidence type="ECO:0000313" key="11">
    <source>
        <dbReference type="Proteomes" id="UP000186922"/>
    </source>
</evidence>
<keyword evidence="7" id="KW-0472">Membrane</keyword>
<dbReference type="STRING" id="947166.A0A1D1WBD0"/>
<comment type="caution">
    <text evidence="10">The sequence shown here is derived from an EMBL/GenBank/DDBJ whole genome shotgun (WGS) entry which is preliminary data.</text>
</comment>
<feature type="domain" description="LITAF" evidence="9">
    <location>
        <begin position="56"/>
        <end position="132"/>
    </location>
</feature>
<dbReference type="InterPro" id="IPR037519">
    <property type="entry name" value="LITAF_fam"/>
</dbReference>
<feature type="compositionally biased region" description="Pro residues" evidence="8">
    <location>
        <begin position="29"/>
        <end position="45"/>
    </location>
</feature>
<dbReference type="EMBL" id="BDGG01000019">
    <property type="protein sequence ID" value="GAV08929.1"/>
    <property type="molecule type" value="Genomic_DNA"/>
</dbReference>
<keyword evidence="6" id="KW-0862">Zinc</keyword>
<dbReference type="GO" id="GO:0005765">
    <property type="term" value="C:lysosomal membrane"/>
    <property type="evidence" value="ECO:0007669"/>
    <property type="project" value="UniProtKB-SubCell"/>
</dbReference>
<dbReference type="OrthoDB" id="5599753at2759"/>
<dbReference type="GO" id="GO:0008270">
    <property type="term" value="F:zinc ion binding"/>
    <property type="evidence" value="ECO:0007669"/>
    <property type="project" value="TreeGrafter"/>
</dbReference>
<evidence type="ECO:0000256" key="8">
    <source>
        <dbReference type="SAM" id="MobiDB-lite"/>
    </source>
</evidence>
<evidence type="ECO:0000256" key="3">
    <source>
        <dbReference type="ARBA" id="ARBA00004630"/>
    </source>
</evidence>
<reference evidence="10 11" key="1">
    <citation type="journal article" date="2016" name="Nat. Commun.">
        <title>Extremotolerant tardigrade genome and improved radiotolerance of human cultured cells by tardigrade-unique protein.</title>
        <authorList>
            <person name="Hashimoto T."/>
            <person name="Horikawa D.D."/>
            <person name="Saito Y."/>
            <person name="Kuwahara H."/>
            <person name="Kozuka-Hata H."/>
            <person name="Shin-I T."/>
            <person name="Minakuchi Y."/>
            <person name="Ohishi K."/>
            <person name="Motoyama A."/>
            <person name="Aizu T."/>
            <person name="Enomoto A."/>
            <person name="Kondo K."/>
            <person name="Tanaka S."/>
            <person name="Hara Y."/>
            <person name="Koshikawa S."/>
            <person name="Sagara H."/>
            <person name="Miura T."/>
            <person name="Yokobori S."/>
            <person name="Miyagawa K."/>
            <person name="Suzuki Y."/>
            <person name="Kubo T."/>
            <person name="Oyama M."/>
            <person name="Kohara Y."/>
            <person name="Fujiyama A."/>
            <person name="Arakawa K."/>
            <person name="Katayama T."/>
            <person name="Toyoda A."/>
            <person name="Kunieda T."/>
        </authorList>
    </citation>
    <scope>NUCLEOTIDE SEQUENCE [LARGE SCALE GENOMIC DNA]</scope>
    <source>
        <strain evidence="10 11">YOKOZUNA-1</strain>
    </source>
</reference>
<sequence length="133" mass="14107">MPNTAQPQGPSLAAHSPLHHNPSEISAGPPHPAPNTQQPGPPGQPYTPVAQTQVILQSGNVQGPGLMYSPDPAIMQCPSCHQNIVTRVTYVNGLFTYMICLLVCCCALCIDACKDAVHTCPNCGAFIGTYRRL</sequence>
<gene>
    <name evidence="10" type="primary">RvY_18548-1</name>
    <name evidence="10" type="synonym">RvY_18548.1</name>
    <name evidence="10" type="ORF">RvY_18548</name>
</gene>
<comment type="similarity">
    <text evidence="4">Belongs to the CDIP1/LITAF family.</text>
</comment>
<dbReference type="GO" id="GO:0031902">
    <property type="term" value="C:late endosome membrane"/>
    <property type="evidence" value="ECO:0007669"/>
    <property type="project" value="UniProtKB-SubCell"/>
</dbReference>
<evidence type="ECO:0000256" key="7">
    <source>
        <dbReference type="ARBA" id="ARBA00023136"/>
    </source>
</evidence>
<evidence type="ECO:0000259" key="9">
    <source>
        <dbReference type="PROSITE" id="PS51837"/>
    </source>
</evidence>
<dbReference type="SMART" id="SM00714">
    <property type="entry name" value="LITAF"/>
    <property type="match status" value="1"/>
</dbReference>
<keyword evidence="5" id="KW-0479">Metal-binding</keyword>
<dbReference type="PANTHER" id="PTHR23292">
    <property type="entry name" value="LIPOPOLYSACCHARIDE-INDUCED TUMOR NECROSIS FACTOR-ALPHA FACTOR"/>
    <property type="match status" value="1"/>
</dbReference>
<dbReference type="AlphaFoldDB" id="A0A1D1WBD0"/>
<accession>A0A1D1WBD0</accession>
<dbReference type="Proteomes" id="UP000186922">
    <property type="component" value="Unassembled WGS sequence"/>
</dbReference>
<evidence type="ECO:0000256" key="5">
    <source>
        <dbReference type="ARBA" id="ARBA00022723"/>
    </source>
</evidence>
<evidence type="ECO:0000256" key="2">
    <source>
        <dbReference type="ARBA" id="ARBA00004481"/>
    </source>
</evidence>